<dbReference type="AlphaFoldDB" id="A0A238LH58"/>
<dbReference type="Gene3D" id="1.10.760.10">
    <property type="entry name" value="Cytochrome c-like domain"/>
    <property type="match status" value="1"/>
</dbReference>
<evidence type="ECO:0000313" key="7">
    <source>
        <dbReference type="EMBL" id="SMY08912.1"/>
    </source>
</evidence>
<dbReference type="SUPFAM" id="SSF46626">
    <property type="entry name" value="Cytochrome c"/>
    <property type="match status" value="1"/>
</dbReference>
<dbReference type="InterPro" id="IPR036909">
    <property type="entry name" value="Cyt_c-like_dom_sf"/>
</dbReference>
<dbReference type="OrthoDB" id="9793634at2"/>
<evidence type="ECO:0000259" key="6">
    <source>
        <dbReference type="PROSITE" id="PS51007"/>
    </source>
</evidence>
<dbReference type="GO" id="GO:0009055">
    <property type="term" value="F:electron transfer activity"/>
    <property type="evidence" value="ECO:0007669"/>
    <property type="project" value="InterPro"/>
</dbReference>
<feature type="domain" description="Cytochrome c" evidence="6">
    <location>
        <begin position="45"/>
        <end position="156"/>
    </location>
</feature>
<name>A0A238LH58_9RHOB</name>
<dbReference type="EMBL" id="FXZK01000006">
    <property type="protein sequence ID" value="SMY08912.1"/>
    <property type="molecule type" value="Genomic_DNA"/>
</dbReference>
<protein>
    <submittedName>
        <fullName evidence="7">Cytochrome c</fullName>
    </submittedName>
</protein>
<gene>
    <name evidence="7" type="ORF">LOM8899_03071</name>
</gene>
<evidence type="ECO:0000256" key="1">
    <source>
        <dbReference type="ARBA" id="ARBA00022617"/>
    </source>
</evidence>
<keyword evidence="5" id="KW-0732">Signal</keyword>
<sequence length="157" mass="16076">MRHPAILAAGVAVFGTIVAADVVAPSSVVFGDYGAVEMSLSGQPGDPVSGLAVMETKGSGNCVACHQISTSEAAFQGNVGPPLDGVGGRWSTEELRGIVANAKMVFPDSVMPSFYRVDGYTRPGDAFTGKAAAGELDPLLTAQQIEDVVAYLATLTD</sequence>
<evidence type="ECO:0000313" key="8">
    <source>
        <dbReference type="Proteomes" id="UP000201613"/>
    </source>
</evidence>
<dbReference type="PROSITE" id="PS51007">
    <property type="entry name" value="CYTC"/>
    <property type="match status" value="1"/>
</dbReference>
<accession>A0A238LH58</accession>
<dbReference type="GO" id="GO:0020037">
    <property type="term" value="F:heme binding"/>
    <property type="evidence" value="ECO:0007669"/>
    <property type="project" value="InterPro"/>
</dbReference>
<keyword evidence="8" id="KW-1185">Reference proteome</keyword>
<organism evidence="7 8">
    <name type="scientific">Flavimaricola marinus</name>
    <dbReference type="NCBI Taxonomy" id="1819565"/>
    <lineage>
        <taxon>Bacteria</taxon>
        <taxon>Pseudomonadati</taxon>
        <taxon>Pseudomonadota</taxon>
        <taxon>Alphaproteobacteria</taxon>
        <taxon>Rhodobacterales</taxon>
        <taxon>Paracoccaceae</taxon>
        <taxon>Flavimaricola</taxon>
    </lineage>
</organism>
<feature type="signal peptide" evidence="5">
    <location>
        <begin position="1"/>
        <end position="19"/>
    </location>
</feature>
<dbReference type="InterPro" id="IPR009056">
    <property type="entry name" value="Cyt_c-like_dom"/>
</dbReference>
<dbReference type="InterPro" id="IPR030999">
    <property type="entry name" value="Thiosulf_SoxX"/>
</dbReference>
<evidence type="ECO:0000256" key="3">
    <source>
        <dbReference type="ARBA" id="ARBA00023004"/>
    </source>
</evidence>
<dbReference type="RefSeq" id="WP_093993101.1">
    <property type="nucleotide sequence ID" value="NZ_FXZK01000006.1"/>
</dbReference>
<evidence type="ECO:0000256" key="5">
    <source>
        <dbReference type="SAM" id="SignalP"/>
    </source>
</evidence>
<proteinExistence type="predicted"/>
<evidence type="ECO:0000256" key="2">
    <source>
        <dbReference type="ARBA" id="ARBA00022723"/>
    </source>
</evidence>
<keyword evidence="2 4" id="KW-0479">Metal-binding</keyword>
<feature type="chain" id="PRO_5013008950" evidence="5">
    <location>
        <begin position="20"/>
        <end position="157"/>
    </location>
</feature>
<dbReference type="Pfam" id="PF00034">
    <property type="entry name" value="Cytochrom_C"/>
    <property type="match status" value="1"/>
</dbReference>
<keyword evidence="3 4" id="KW-0408">Iron</keyword>
<reference evidence="7 8" key="1">
    <citation type="submission" date="2017-05" db="EMBL/GenBank/DDBJ databases">
        <authorList>
            <person name="Song R."/>
            <person name="Chenine A.L."/>
            <person name="Ruprecht R.M."/>
        </authorList>
    </citation>
    <scope>NUCLEOTIDE SEQUENCE [LARGE SCALE GENOMIC DNA]</scope>
    <source>
        <strain evidence="7 8">CECT 8899</strain>
    </source>
</reference>
<dbReference type="GO" id="GO:0046872">
    <property type="term" value="F:metal ion binding"/>
    <property type="evidence" value="ECO:0007669"/>
    <property type="project" value="UniProtKB-KW"/>
</dbReference>
<keyword evidence="1 4" id="KW-0349">Heme</keyword>
<evidence type="ECO:0000256" key="4">
    <source>
        <dbReference type="PROSITE-ProRule" id="PRU00433"/>
    </source>
</evidence>
<dbReference type="Proteomes" id="UP000201613">
    <property type="component" value="Unassembled WGS sequence"/>
</dbReference>
<dbReference type="NCBIfam" id="TIGR04485">
    <property type="entry name" value="thiosulf_SoxX"/>
    <property type="match status" value="1"/>
</dbReference>